<name>A0A1G6IFH7_9BACI</name>
<reference evidence="3" key="1">
    <citation type="submission" date="2016-09" db="EMBL/GenBank/DDBJ databases">
        <authorList>
            <person name="Varghese N."/>
            <person name="Submissions S."/>
        </authorList>
    </citation>
    <scope>NUCLEOTIDE SEQUENCE [LARGE SCALE GENOMIC DNA]</scope>
    <source>
        <strain evidence="3">25nlg</strain>
    </source>
</reference>
<feature type="transmembrane region" description="Helical" evidence="1">
    <location>
        <begin position="123"/>
        <end position="141"/>
    </location>
</feature>
<evidence type="ECO:0008006" key="4">
    <source>
        <dbReference type="Google" id="ProtNLM"/>
    </source>
</evidence>
<dbReference type="OrthoDB" id="2679245at2"/>
<keyword evidence="1" id="KW-0472">Membrane</keyword>
<evidence type="ECO:0000256" key="1">
    <source>
        <dbReference type="SAM" id="Phobius"/>
    </source>
</evidence>
<proteinExistence type="predicted"/>
<dbReference type="EMBL" id="FMYM01000005">
    <property type="protein sequence ID" value="SDC05150.1"/>
    <property type="molecule type" value="Genomic_DNA"/>
</dbReference>
<organism evidence="2 3">
    <name type="scientific">Shouchella lonarensis</name>
    <dbReference type="NCBI Taxonomy" id="1464122"/>
    <lineage>
        <taxon>Bacteria</taxon>
        <taxon>Bacillati</taxon>
        <taxon>Bacillota</taxon>
        <taxon>Bacilli</taxon>
        <taxon>Bacillales</taxon>
        <taxon>Bacillaceae</taxon>
        <taxon>Shouchella</taxon>
    </lineage>
</organism>
<feature type="transmembrane region" description="Helical" evidence="1">
    <location>
        <begin position="33"/>
        <end position="52"/>
    </location>
</feature>
<keyword evidence="3" id="KW-1185">Reference proteome</keyword>
<keyword evidence="1" id="KW-1133">Transmembrane helix</keyword>
<feature type="transmembrane region" description="Helical" evidence="1">
    <location>
        <begin position="193"/>
        <end position="214"/>
    </location>
</feature>
<feature type="transmembrane region" description="Helical" evidence="1">
    <location>
        <begin position="98"/>
        <end position="116"/>
    </location>
</feature>
<feature type="transmembrane region" description="Helical" evidence="1">
    <location>
        <begin position="59"/>
        <end position="78"/>
    </location>
</feature>
<evidence type="ECO:0000313" key="2">
    <source>
        <dbReference type="EMBL" id="SDC05150.1"/>
    </source>
</evidence>
<feature type="transmembrane region" description="Helical" evidence="1">
    <location>
        <begin position="153"/>
        <end position="186"/>
    </location>
</feature>
<dbReference type="STRING" id="1464122.SAMN05421737_10543"/>
<dbReference type="Proteomes" id="UP000242662">
    <property type="component" value="Unassembled WGS sequence"/>
</dbReference>
<gene>
    <name evidence="2" type="ORF">SAMN05421737_10543</name>
</gene>
<evidence type="ECO:0000313" key="3">
    <source>
        <dbReference type="Proteomes" id="UP000242662"/>
    </source>
</evidence>
<protein>
    <recommendedName>
        <fullName evidence="4">UDP-N-acetylmuramyl pentapeptide phosphotransferase/UDP-N-acetylglucosamine-1-phosphate transferase</fullName>
    </recommendedName>
</protein>
<accession>A0A1G6IFH7</accession>
<keyword evidence="1" id="KW-0812">Transmembrane</keyword>
<feature type="transmembrane region" description="Helical" evidence="1">
    <location>
        <begin position="220"/>
        <end position="237"/>
    </location>
</feature>
<sequence length="259" mass="29194">MTILFLTLPLMALVFMWGFRDAGWCKAVRPHEYLPYSLGALVLYAYAVLCTYPPTDSAFFSYLSLSILVTLWLVGFLYDYYGERIDQLSGRVRIFYRVSRLLIMILIAAALIYSWFGFKEAGFLQMALVFMLLICLPHAVAQIDTGPLRLWKVSIFVMIAVFASLPVPAFVEVLYAVTVFYLIFVLEGEHQAVLGMSGSFTIGGLIALWIVHALSLFEQFLAGMLLILAVVIGKHIFSTKAVMKTSFLRFVDHVGIRKT</sequence>
<dbReference type="RefSeq" id="WP_090775411.1">
    <property type="nucleotide sequence ID" value="NZ_FMYM01000005.1"/>
</dbReference>
<dbReference type="AlphaFoldDB" id="A0A1G6IFH7"/>